<reference evidence="1" key="1">
    <citation type="submission" date="2022-03" db="EMBL/GenBank/DDBJ databases">
        <authorList>
            <person name="Alioto T."/>
            <person name="Alioto T."/>
            <person name="Gomez Garrido J."/>
        </authorList>
    </citation>
    <scope>NUCLEOTIDE SEQUENCE</scope>
</reference>
<keyword evidence="2" id="KW-1185">Reference proteome</keyword>
<dbReference type="AlphaFoldDB" id="A0AAD1S2G3"/>
<evidence type="ECO:0000313" key="2">
    <source>
        <dbReference type="Proteomes" id="UP001295444"/>
    </source>
</evidence>
<gene>
    <name evidence="1" type="ORF">PECUL_23A004273</name>
</gene>
<dbReference type="EMBL" id="OW240915">
    <property type="protein sequence ID" value="CAH2285865.1"/>
    <property type="molecule type" value="Genomic_DNA"/>
</dbReference>
<sequence length="461" mass="50146">MSPLSFPVSLPPLPLSSPPLVCLSHFSLFVSLFPHLPLSPPFPVSLPPIFPCVSPSNPSLPPFPVSLPSPHLSSSPLSPPISLPPPFPCVSPWPSLPPFLCLPPIFCVSPSSLSCVSPSSHLPPFSLPLPISPSAISPPLSLCLSPSPLSLCLSPLPISLPPTHLSPTFPVQPSRFEGPSIKHRFTEAQRLIQWWTMDRFLIKNSSTRKRPLLAECTDTVTLPEKAKLRKNEDDSLLAEHLTWKEIRAEGLSCDYTLLYSKTEADVIFQQLEREITYFPGQKLLVLQASPHGYLKCSVANASEETSTQYLHIAEAETDVQGTQAAVAALQDLRYTSETSEKLDSTAVNILQQIIELGTESHDAAAVASVVAMAPGTVTVVEQVTEEERSANHAVMIQEALQQASVGISEQHHLVVSSDDVEGIETVTVYTQGEEASEFIVYVQEAMQPVTDSTMEHILQEI</sequence>
<protein>
    <submittedName>
        <fullName evidence="1">Zinc finger ZFAT-like</fullName>
    </submittedName>
</protein>
<proteinExistence type="predicted"/>
<organism evidence="1 2">
    <name type="scientific">Pelobates cultripes</name>
    <name type="common">Western spadefoot toad</name>
    <dbReference type="NCBI Taxonomy" id="61616"/>
    <lineage>
        <taxon>Eukaryota</taxon>
        <taxon>Metazoa</taxon>
        <taxon>Chordata</taxon>
        <taxon>Craniata</taxon>
        <taxon>Vertebrata</taxon>
        <taxon>Euteleostomi</taxon>
        <taxon>Amphibia</taxon>
        <taxon>Batrachia</taxon>
        <taxon>Anura</taxon>
        <taxon>Pelobatoidea</taxon>
        <taxon>Pelobatidae</taxon>
        <taxon>Pelobates</taxon>
    </lineage>
</organism>
<dbReference type="Proteomes" id="UP001295444">
    <property type="component" value="Chromosome 04"/>
</dbReference>
<accession>A0AAD1S2G3</accession>
<evidence type="ECO:0000313" key="1">
    <source>
        <dbReference type="EMBL" id="CAH2285865.1"/>
    </source>
</evidence>
<name>A0AAD1S2G3_PELCU</name>